<protein>
    <submittedName>
        <fullName evidence="1">Uncharacterized protein</fullName>
    </submittedName>
</protein>
<gene>
    <name evidence="1" type="ORF">XCR1_2220001</name>
</gene>
<dbReference type="AlphaFoldDB" id="W1J5N3"/>
<sequence length="58" mass="6698">MLFIEQFEQGTDAYHIPYLVQLDNETCLPLLETAINRLAERHSVMSNDGNFIGFTCNY</sequence>
<name>W1J5N3_9GAMM</name>
<accession>W1J5N3</accession>
<dbReference type="EMBL" id="CBXE010000138">
    <property type="protein sequence ID" value="CDL85368.1"/>
    <property type="molecule type" value="Genomic_DNA"/>
</dbReference>
<comment type="caution">
    <text evidence="1">The sequence shown here is derived from an EMBL/GenBank/DDBJ whole genome shotgun (WGS) entry which is preliminary data.</text>
</comment>
<dbReference type="Proteomes" id="UP000019197">
    <property type="component" value="Unassembled WGS sequence"/>
</dbReference>
<dbReference type="Gene3D" id="3.30.559.10">
    <property type="entry name" value="Chloramphenicol acetyltransferase-like domain"/>
    <property type="match status" value="1"/>
</dbReference>
<reference evidence="1 2" key="1">
    <citation type="submission" date="2013-11" db="EMBL/GenBank/DDBJ databases">
        <title>Draft genome sequence and annotation of the entomopathogenic bacterium, Xenorhabdus cabanillasi strain JM26.</title>
        <authorList>
            <person name="Gualtieri M."/>
            <person name="Ogier J.C."/>
            <person name="Pages S."/>
            <person name="Givaudan A."/>
            <person name="Gaudriault S."/>
        </authorList>
    </citation>
    <scope>NUCLEOTIDE SEQUENCE [LARGE SCALE GENOMIC DNA]</scope>
    <source>
        <strain evidence="1 2">JM26</strain>
    </source>
</reference>
<organism evidence="1 2">
    <name type="scientific">Xenorhabdus cabanillasii JM26</name>
    <dbReference type="NCBI Taxonomy" id="1427517"/>
    <lineage>
        <taxon>Bacteria</taxon>
        <taxon>Pseudomonadati</taxon>
        <taxon>Pseudomonadota</taxon>
        <taxon>Gammaproteobacteria</taxon>
        <taxon>Enterobacterales</taxon>
        <taxon>Morganellaceae</taxon>
        <taxon>Xenorhabdus</taxon>
    </lineage>
</organism>
<dbReference type="SUPFAM" id="SSF52777">
    <property type="entry name" value="CoA-dependent acyltransferases"/>
    <property type="match status" value="1"/>
</dbReference>
<evidence type="ECO:0000313" key="1">
    <source>
        <dbReference type="EMBL" id="CDL85368.1"/>
    </source>
</evidence>
<dbReference type="InterPro" id="IPR023213">
    <property type="entry name" value="CAT-like_dom_sf"/>
</dbReference>
<evidence type="ECO:0000313" key="2">
    <source>
        <dbReference type="Proteomes" id="UP000019197"/>
    </source>
</evidence>
<proteinExistence type="predicted"/>